<keyword evidence="5" id="KW-0418">Kinase</keyword>
<protein>
    <recommendedName>
        <fullName evidence="2">histidine kinase</fullName>
        <ecNumber evidence="2">2.7.13.3</ecNumber>
    </recommendedName>
</protein>
<proteinExistence type="predicted"/>
<evidence type="ECO:0000313" key="10">
    <source>
        <dbReference type="Proteomes" id="UP000231259"/>
    </source>
</evidence>
<gene>
    <name evidence="9" type="ORF">P775_21680</name>
</gene>
<dbReference type="Pfam" id="PF02518">
    <property type="entry name" value="HATPase_c"/>
    <property type="match status" value="1"/>
</dbReference>
<dbReference type="EC" id="2.7.13.3" evidence="2"/>
<evidence type="ECO:0000256" key="3">
    <source>
        <dbReference type="ARBA" id="ARBA00022679"/>
    </source>
</evidence>
<keyword evidence="4" id="KW-0547">Nucleotide-binding</keyword>
<dbReference type="GO" id="GO:0000156">
    <property type="term" value="F:phosphorelay response regulator activity"/>
    <property type="evidence" value="ECO:0007669"/>
    <property type="project" value="TreeGrafter"/>
</dbReference>
<dbReference type="PROSITE" id="PS50109">
    <property type="entry name" value="HIS_KIN"/>
    <property type="match status" value="1"/>
</dbReference>
<accession>A0A2G8R8Z8</accession>
<dbReference type="GO" id="GO:0004673">
    <property type="term" value="F:protein histidine kinase activity"/>
    <property type="evidence" value="ECO:0007669"/>
    <property type="project" value="UniProtKB-EC"/>
</dbReference>
<evidence type="ECO:0000259" key="8">
    <source>
        <dbReference type="PROSITE" id="PS50109"/>
    </source>
</evidence>
<evidence type="ECO:0000256" key="4">
    <source>
        <dbReference type="ARBA" id="ARBA00022741"/>
    </source>
</evidence>
<comment type="caution">
    <text evidence="9">The sequence shown here is derived from an EMBL/GenBank/DDBJ whole genome shotgun (WGS) entry which is preliminary data.</text>
</comment>
<dbReference type="GO" id="GO:0030295">
    <property type="term" value="F:protein kinase activator activity"/>
    <property type="evidence" value="ECO:0007669"/>
    <property type="project" value="TreeGrafter"/>
</dbReference>
<dbReference type="PANTHER" id="PTHR42878">
    <property type="entry name" value="TWO-COMPONENT HISTIDINE KINASE"/>
    <property type="match status" value="1"/>
</dbReference>
<reference evidence="9 10" key="1">
    <citation type="submission" date="2013-09" db="EMBL/GenBank/DDBJ databases">
        <title>Genome sequencing of Phaeobacter antarcticus sp. nov. SM1211.</title>
        <authorList>
            <person name="Zhang X.-Y."/>
            <person name="Liu C."/>
            <person name="Chen X.-L."/>
            <person name="Xie B.-B."/>
            <person name="Qin Q.-L."/>
            <person name="Rong J.-C."/>
            <person name="Zhang Y.-Z."/>
        </authorList>
    </citation>
    <scope>NUCLEOTIDE SEQUENCE [LARGE SCALE GENOMIC DNA]</scope>
    <source>
        <strain evidence="9 10">SM1211</strain>
    </source>
</reference>
<dbReference type="InterPro" id="IPR050351">
    <property type="entry name" value="BphY/WalK/GraS-like"/>
</dbReference>
<sequence>MQSIELLNPAEVFQEVLDDLSISSRVVVQDLFSDHRLRMGETDLKRLFAILVSNAIKFHPKRTPHIIAKAQALDAATWQLEVTDDGDGIPKEMRHLIFMPMSKVVSRDKEEGAGMGLAILKKILRTYGGGVIVDTAESGQGTTFTLTLPVLAVQSEESISV</sequence>
<feature type="domain" description="Histidine kinase" evidence="8">
    <location>
        <begin position="44"/>
        <end position="152"/>
    </location>
</feature>
<dbReference type="SUPFAM" id="SSF55874">
    <property type="entry name" value="ATPase domain of HSP90 chaperone/DNA topoisomerase II/histidine kinase"/>
    <property type="match status" value="1"/>
</dbReference>
<evidence type="ECO:0000256" key="1">
    <source>
        <dbReference type="ARBA" id="ARBA00000085"/>
    </source>
</evidence>
<evidence type="ECO:0000313" key="9">
    <source>
        <dbReference type="EMBL" id="PIL18035.1"/>
    </source>
</evidence>
<keyword evidence="6" id="KW-0067">ATP-binding</keyword>
<name>A0A2G8R8Z8_9RHOB</name>
<dbReference type="Proteomes" id="UP000231259">
    <property type="component" value="Unassembled WGS sequence"/>
</dbReference>
<dbReference type="PRINTS" id="PR00344">
    <property type="entry name" value="BCTRLSENSOR"/>
</dbReference>
<dbReference type="InterPro" id="IPR036890">
    <property type="entry name" value="HATPase_C_sf"/>
</dbReference>
<dbReference type="CDD" id="cd00075">
    <property type="entry name" value="HATPase"/>
    <property type="match status" value="1"/>
</dbReference>
<dbReference type="SMART" id="SM00387">
    <property type="entry name" value="HATPase_c"/>
    <property type="match status" value="1"/>
</dbReference>
<keyword evidence="3" id="KW-0808">Transferase</keyword>
<dbReference type="InterPro" id="IPR003594">
    <property type="entry name" value="HATPase_dom"/>
</dbReference>
<evidence type="ECO:0000256" key="6">
    <source>
        <dbReference type="ARBA" id="ARBA00022840"/>
    </source>
</evidence>
<dbReference type="GO" id="GO:0007234">
    <property type="term" value="P:osmosensory signaling via phosphorelay pathway"/>
    <property type="evidence" value="ECO:0007669"/>
    <property type="project" value="TreeGrafter"/>
</dbReference>
<dbReference type="Gene3D" id="3.30.565.10">
    <property type="entry name" value="Histidine kinase-like ATPase, C-terminal domain"/>
    <property type="match status" value="1"/>
</dbReference>
<dbReference type="InterPro" id="IPR004358">
    <property type="entry name" value="Sig_transdc_His_kin-like_C"/>
</dbReference>
<dbReference type="GO" id="GO:0005524">
    <property type="term" value="F:ATP binding"/>
    <property type="evidence" value="ECO:0007669"/>
    <property type="project" value="UniProtKB-KW"/>
</dbReference>
<dbReference type="AlphaFoldDB" id="A0A2G8R8Z8"/>
<organism evidence="9 10">
    <name type="scientific">Puniceibacterium antarcticum</name>
    <dbReference type="NCBI Taxonomy" id="1206336"/>
    <lineage>
        <taxon>Bacteria</taxon>
        <taxon>Pseudomonadati</taxon>
        <taxon>Pseudomonadota</taxon>
        <taxon>Alphaproteobacteria</taxon>
        <taxon>Rhodobacterales</taxon>
        <taxon>Paracoccaceae</taxon>
        <taxon>Puniceibacterium</taxon>
    </lineage>
</organism>
<comment type="catalytic activity">
    <reaction evidence="1">
        <text>ATP + protein L-histidine = ADP + protein N-phospho-L-histidine.</text>
        <dbReference type="EC" id="2.7.13.3"/>
    </reaction>
</comment>
<dbReference type="PANTHER" id="PTHR42878:SF7">
    <property type="entry name" value="SENSOR HISTIDINE KINASE GLRK"/>
    <property type="match status" value="1"/>
</dbReference>
<keyword evidence="7" id="KW-0902">Two-component regulatory system</keyword>
<evidence type="ECO:0000256" key="7">
    <source>
        <dbReference type="ARBA" id="ARBA00023012"/>
    </source>
</evidence>
<dbReference type="InterPro" id="IPR005467">
    <property type="entry name" value="His_kinase_dom"/>
</dbReference>
<evidence type="ECO:0000256" key="5">
    <source>
        <dbReference type="ARBA" id="ARBA00022777"/>
    </source>
</evidence>
<evidence type="ECO:0000256" key="2">
    <source>
        <dbReference type="ARBA" id="ARBA00012438"/>
    </source>
</evidence>
<dbReference type="EMBL" id="AWWI01000141">
    <property type="protein sequence ID" value="PIL18035.1"/>
    <property type="molecule type" value="Genomic_DNA"/>
</dbReference>
<keyword evidence="10" id="KW-1185">Reference proteome</keyword>